<sequence length="665" mass="74227">MNSHVLEEEEESMAESNILSPPGLALPPTPTPRKINVGTTATLVGISCTLLTVVVAFALVWISVQQGAIRRRNDTVSRETPFCCPAEAAKLFAVIDKQGVPCENFFEYVCRNALNQGYIQQNVAHEILGTSNYTVQAAATLQAFYRSCVTEIWQPDLRLKGAIEAVIEIANTTKRMSPALLLHFALEVQIRYKLNFPVTVDVDRGKMYFGRYLRLSDDYSPFCDHDCYATALAAVNAHIGANCTLEEVSQWEQLFTEDYSGPRSVSWDEIRAIFGGIEADEFRAILFEFRIDVNAIKSVFLVPGTQLIADIRRLWNITNQPVALCHLLVILVMDVMQLAVRSDATLSEPTIHSSEACEAPLYQNNHLWRITRVAALTSPEKDRQMRAIFEATRHSFVGYEPLRRIVAAGNDTAAFESLVSNMSLLLPVDLVLPEKTIPLLPSSGFIRNMMRLVSFEYEANVELKRRRLPVSQHTSWKDRILFMGSGSRLYVTPSSYAWLSTGTTNPLLADAPVLGSRIASWMWTNVYAWGWSEATVQAFRAFQKCVKQSQRLREYGNERQLFPLTMGLRIAATMGATSSGTGNNARAEWFRMKSAWSLYRMSEAQFFYARYAYFQCSEDKAPSVVNGPTLRSADFVAAFDCQRGSKDATETGCAGVAPTPGTFGG</sequence>
<dbReference type="InterPro" id="IPR000718">
    <property type="entry name" value="Peptidase_M13"/>
</dbReference>
<keyword evidence="2" id="KW-1133">Transmembrane helix</keyword>
<keyword evidence="4" id="KW-1185">Reference proteome</keyword>
<proteinExistence type="predicted"/>
<dbReference type="GO" id="GO:0004222">
    <property type="term" value="F:metalloendopeptidase activity"/>
    <property type="evidence" value="ECO:0007669"/>
    <property type="project" value="InterPro"/>
</dbReference>
<dbReference type="PANTHER" id="PTHR11733:SF241">
    <property type="entry name" value="GH26575P-RELATED"/>
    <property type="match status" value="1"/>
</dbReference>
<protein>
    <submittedName>
        <fullName evidence="3">Uncharacterized protein</fullName>
    </submittedName>
</protein>
<dbReference type="SUPFAM" id="SSF55486">
    <property type="entry name" value="Metalloproteases ('zincins'), catalytic domain"/>
    <property type="match status" value="1"/>
</dbReference>
<feature type="transmembrane region" description="Helical" evidence="2">
    <location>
        <begin position="41"/>
        <end position="62"/>
    </location>
</feature>
<accession>A0A9D4PEB3</accession>
<feature type="region of interest" description="Disordered" evidence="1">
    <location>
        <begin position="1"/>
        <end position="31"/>
    </location>
</feature>
<dbReference type="Proteomes" id="UP000821837">
    <property type="component" value="Chromosome 8"/>
</dbReference>
<evidence type="ECO:0000313" key="3">
    <source>
        <dbReference type="EMBL" id="KAH7938758.1"/>
    </source>
</evidence>
<evidence type="ECO:0000256" key="1">
    <source>
        <dbReference type="SAM" id="MobiDB-lite"/>
    </source>
</evidence>
<comment type="caution">
    <text evidence="3">The sequence shown here is derived from an EMBL/GenBank/DDBJ whole genome shotgun (WGS) entry which is preliminary data.</text>
</comment>
<reference evidence="3" key="1">
    <citation type="journal article" date="2020" name="Cell">
        <title>Large-Scale Comparative Analyses of Tick Genomes Elucidate Their Genetic Diversity and Vector Capacities.</title>
        <authorList>
            <consortium name="Tick Genome and Microbiome Consortium (TIGMIC)"/>
            <person name="Jia N."/>
            <person name="Wang J."/>
            <person name="Shi W."/>
            <person name="Du L."/>
            <person name="Sun Y."/>
            <person name="Zhan W."/>
            <person name="Jiang J.F."/>
            <person name="Wang Q."/>
            <person name="Zhang B."/>
            <person name="Ji P."/>
            <person name="Bell-Sakyi L."/>
            <person name="Cui X.M."/>
            <person name="Yuan T.T."/>
            <person name="Jiang B.G."/>
            <person name="Yang W.F."/>
            <person name="Lam T.T."/>
            <person name="Chang Q.C."/>
            <person name="Ding S.J."/>
            <person name="Wang X.J."/>
            <person name="Zhu J.G."/>
            <person name="Ruan X.D."/>
            <person name="Zhao L."/>
            <person name="Wei J.T."/>
            <person name="Ye R.Z."/>
            <person name="Que T.C."/>
            <person name="Du C.H."/>
            <person name="Zhou Y.H."/>
            <person name="Cheng J.X."/>
            <person name="Dai P.F."/>
            <person name="Guo W.B."/>
            <person name="Han X.H."/>
            <person name="Huang E.J."/>
            <person name="Li L.F."/>
            <person name="Wei W."/>
            <person name="Gao Y.C."/>
            <person name="Liu J.Z."/>
            <person name="Shao H.Z."/>
            <person name="Wang X."/>
            <person name="Wang C.C."/>
            <person name="Yang T.C."/>
            <person name="Huo Q.B."/>
            <person name="Li W."/>
            <person name="Chen H.Y."/>
            <person name="Chen S.E."/>
            <person name="Zhou L.G."/>
            <person name="Ni X.B."/>
            <person name="Tian J.H."/>
            <person name="Sheng Y."/>
            <person name="Liu T."/>
            <person name="Pan Y.S."/>
            <person name="Xia L.Y."/>
            <person name="Li J."/>
            <person name="Zhao F."/>
            <person name="Cao W.C."/>
        </authorList>
    </citation>
    <scope>NUCLEOTIDE SEQUENCE</scope>
    <source>
        <strain evidence="3">Rsan-2018</strain>
    </source>
</reference>
<keyword evidence="2" id="KW-0472">Membrane</keyword>
<gene>
    <name evidence="3" type="ORF">HPB52_000293</name>
</gene>
<dbReference type="AlphaFoldDB" id="A0A9D4PEB3"/>
<dbReference type="PROSITE" id="PS51885">
    <property type="entry name" value="NEPRILYSIN"/>
    <property type="match status" value="1"/>
</dbReference>
<evidence type="ECO:0000313" key="4">
    <source>
        <dbReference type="Proteomes" id="UP000821837"/>
    </source>
</evidence>
<organism evidence="3 4">
    <name type="scientific">Rhipicephalus sanguineus</name>
    <name type="common">Brown dog tick</name>
    <name type="synonym">Ixodes sanguineus</name>
    <dbReference type="NCBI Taxonomy" id="34632"/>
    <lineage>
        <taxon>Eukaryota</taxon>
        <taxon>Metazoa</taxon>
        <taxon>Ecdysozoa</taxon>
        <taxon>Arthropoda</taxon>
        <taxon>Chelicerata</taxon>
        <taxon>Arachnida</taxon>
        <taxon>Acari</taxon>
        <taxon>Parasitiformes</taxon>
        <taxon>Ixodida</taxon>
        <taxon>Ixodoidea</taxon>
        <taxon>Ixodidae</taxon>
        <taxon>Rhipicephalinae</taxon>
        <taxon>Rhipicephalus</taxon>
        <taxon>Rhipicephalus</taxon>
    </lineage>
</organism>
<evidence type="ECO:0000256" key="2">
    <source>
        <dbReference type="SAM" id="Phobius"/>
    </source>
</evidence>
<reference evidence="3" key="2">
    <citation type="submission" date="2021-09" db="EMBL/GenBank/DDBJ databases">
        <authorList>
            <person name="Jia N."/>
            <person name="Wang J."/>
            <person name="Shi W."/>
            <person name="Du L."/>
            <person name="Sun Y."/>
            <person name="Zhan W."/>
            <person name="Jiang J."/>
            <person name="Wang Q."/>
            <person name="Zhang B."/>
            <person name="Ji P."/>
            <person name="Sakyi L.B."/>
            <person name="Cui X."/>
            <person name="Yuan T."/>
            <person name="Jiang B."/>
            <person name="Yang W."/>
            <person name="Lam T.T.-Y."/>
            <person name="Chang Q."/>
            <person name="Ding S."/>
            <person name="Wang X."/>
            <person name="Zhu J."/>
            <person name="Ruan X."/>
            <person name="Zhao L."/>
            <person name="Wei J."/>
            <person name="Que T."/>
            <person name="Du C."/>
            <person name="Cheng J."/>
            <person name="Dai P."/>
            <person name="Han X."/>
            <person name="Huang E."/>
            <person name="Gao Y."/>
            <person name="Liu J."/>
            <person name="Shao H."/>
            <person name="Ye R."/>
            <person name="Li L."/>
            <person name="Wei W."/>
            <person name="Wang X."/>
            <person name="Wang C."/>
            <person name="Huo Q."/>
            <person name="Li W."/>
            <person name="Guo W."/>
            <person name="Chen H."/>
            <person name="Chen S."/>
            <person name="Zhou L."/>
            <person name="Zhou L."/>
            <person name="Ni X."/>
            <person name="Tian J."/>
            <person name="Zhou Y."/>
            <person name="Sheng Y."/>
            <person name="Liu T."/>
            <person name="Pan Y."/>
            <person name="Xia L."/>
            <person name="Li J."/>
            <person name="Zhao F."/>
            <person name="Cao W."/>
        </authorList>
    </citation>
    <scope>NUCLEOTIDE SEQUENCE</scope>
    <source>
        <strain evidence="3">Rsan-2018</strain>
        <tissue evidence="3">Larvae</tissue>
    </source>
</reference>
<dbReference type="GO" id="GO:0005886">
    <property type="term" value="C:plasma membrane"/>
    <property type="evidence" value="ECO:0007669"/>
    <property type="project" value="TreeGrafter"/>
</dbReference>
<dbReference type="EMBL" id="JABSTV010001254">
    <property type="protein sequence ID" value="KAH7938758.1"/>
    <property type="molecule type" value="Genomic_DNA"/>
</dbReference>
<name>A0A9D4PEB3_RHISA</name>
<dbReference type="GO" id="GO:0016485">
    <property type="term" value="P:protein processing"/>
    <property type="evidence" value="ECO:0007669"/>
    <property type="project" value="TreeGrafter"/>
</dbReference>
<dbReference type="PANTHER" id="PTHR11733">
    <property type="entry name" value="ZINC METALLOPROTEASE FAMILY M13 NEPRILYSIN-RELATED"/>
    <property type="match status" value="1"/>
</dbReference>
<keyword evidence="2" id="KW-0812">Transmembrane</keyword>